<dbReference type="GO" id="GO:0004497">
    <property type="term" value="F:monooxygenase activity"/>
    <property type="evidence" value="ECO:0007669"/>
    <property type="project" value="UniProtKB-KW"/>
</dbReference>
<dbReference type="SUPFAM" id="SSF48264">
    <property type="entry name" value="Cytochrome P450"/>
    <property type="match status" value="1"/>
</dbReference>
<proteinExistence type="inferred from homology"/>
<dbReference type="GO" id="GO:0020037">
    <property type="term" value="F:heme binding"/>
    <property type="evidence" value="ECO:0007669"/>
    <property type="project" value="InterPro"/>
</dbReference>
<dbReference type="Gene3D" id="1.10.630.10">
    <property type="entry name" value="Cytochrome P450"/>
    <property type="match status" value="1"/>
</dbReference>
<organism evidence="3 4">
    <name type="scientific">Lasiodiplodia hormozganensis</name>
    <dbReference type="NCBI Taxonomy" id="869390"/>
    <lineage>
        <taxon>Eukaryota</taxon>
        <taxon>Fungi</taxon>
        <taxon>Dikarya</taxon>
        <taxon>Ascomycota</taxon>
        <taxon>Pezizomycotina</taxon>
        <taxon>Dothideomycetes</taxon>
        <taxon>Dothideomycetes incertae sedis</taxon>
        <taxon>Botryosphaeriales</taxon>
        <taxon>Botryosphaeriaceae</taxon>
        <taxon>Lasiodiplodia</taxon>
    </lineage>
</organism>
<name>A0AA39XRG0_9PEZI</name>
<evidence type="ECO:0000313" key="3">
    <source>
        <dbReference type="EMBL" id="KAK0638425.1"/>
    </source>
</evidence>
<reference evidence="3" key="1">
    <citation type="submission" date="2023-06" db="EMBL/GenBank/DDBJ databases">
        <title>Multi-omics analyses reveal the molecular pathogenesis toolkit of Lasiodiplodia hormozganensis, a cross-kingdom pathogen.</title>
        <authorList>
            <person name="Felix C."/>
            <person name="Meneses R."/>
            <person name="Goncalves M.F.M."/>
            <person name="Tilleman L."/>
            <person name="Duarte A.S."/>
            <person name="Jorrin-Novo J.V."/>
            <person name="Van De Peer Y."/>
            <person name="Deforce D."/>
            <person name="Van Nieuwerburgh F."/>
            <person name="Esteves A.C."/>
            <person name="Alves A."/>
        </authorList>
    </citation>
    <scope>NUCLEOTIDE SEQUENCE</scope>
    <source>
        <strain evidence="3">CBS 339.90</strain>
    </source>
</reference>
<dbReference type="PANTHER" id="PTHR24305">
    <property type="entry name" value="CYTOCHROME P450"/>
    <property type="match status" value="1"/>
</dbReference>
<comment type="similarity">
    <text evidence="1">Belongs to the cytochrome P450 family.</text>
</comment>
<dbReference type="InterPro" id="IPR050121">
    <property type="entry name" value="Cytochrome_P450_monoxygenase"/>
</dbReference>
<keyword evidence="4" id="KW-1185">Reference proteome</keyword>
<dbReference type="GO" id="GO:0005506">
    <property type="term" value="F:iron ion binding"/>
    <property type="evidence" value="ECO:0007669"/>
    <property type="project" value="InterPro"/>
</dbReference>
<dbReference type="Pfam" id="PF00067">
    <property type="entry name" value="p450"/>
    <property type="match status" value="1"/>
</dbReference>
<dbReference type="GO" id="GO:0016705">
    <property type="term" value="F:oxidoreductase activity, acting on paired donors, with incorporation or reduction of molecular oxygen"/>
    <property type="evidence" value="ECO:0007669"/>
    <property type="project" value="InterPro"/>
</dbReference>
<evidence type="ECO:0000313" key="4">
    <source>
        <dbReference type="Proteomes" id="UP001175001"/>
    </source>
</evidence>
<accession>A0AA39XRG0</accession>
<evidence type="ECO:0000256" key="1">
    <source>
        <dbReference type="ARBA" id="ARBA00010617"/>
    </source>
</evidence>
<dbReference type="InterPro" id="IPR036396">
    <property type="entry name" value="Cyt_P450_sf"/>
</dbReference>
<keyword evidence="3" id="KW-0503">Monooxygenase</keyword>
<dbReference type="InterPro" id="IPR001128">
    <property type="entry name" value="Cyt_P450"/>
</dbReference>
<dbReference type="InterPro" id="IPR002401">
    <property type="entry name" value="Cyt_P450_E_grp-I"/>
</dbReference>
<protein>
    <submittedName>
        <fullName evidence="3">Cytochrome P450 monooxygenase aflV</fullName>
    </submittedName>
</protein>
<dbReference type="Proteomes" id="UP001175001">
    <property type="component" value="Unassembled WGS sequence"/>
</dbReference>
<dbReference type="PRINTS" id="PR00463">
    <property type="entry name" value="EP450I"/>
</dbReference>
<evidence type="ECO:0000256" key="2">
    <source>
        <dbReference type="ARBA" id="ARBA00023002"/>
    </source>
</evidence>
<comment type="caution">
    <text evidence="3">The sequence shown here is derived from an EMBL/GenBank/DDBJ whole genome shotgun (WGS) entry which is preliminary data.</text>
</comment>
<keyword evidence="2" id="KW-0560">Oxidoreductase</keyword>
<sequence>MVRVAPDIINCNDPAMFREIHRHSNGFEKSEWYRRFANTTDVDENHPLFNMSSPKAHAARRKLMARAFSKSEIRKNWEDEIRHKVDLALDKMGKAASAHPTGEIDCQRWWMMMAADVSSKITFGESFDMLQEGVPHVPQENKYIDAISHMAEANTILAEVPSLDFVARLRIPFIQRLFKITDTVLELAALNVAKSKSGTAGAGNIFTGIIAEAEKSNSRLSDLVLSREARSLIIAGTDTTAITMSFIVWHVLSQPQLRDDLVAELTQQKERNDGFSDEELEKLPLLNATIHETLRLHGPVPSSLPRAPPPGGATVRGVYIPDSAVVTTQAWSLHRHPRIWQNPDEYALQIQSYGASELTFLV</sequence>
<dbReference type="AlphaFoldDB" id="A0AA39XRG0"/>
<dbReference type="EMBL" id="JAUJDW010000093">
    <property type="protein sequence ID" value="KAK0638425.1"/>
    <property type="molecule type" value="Genomic_DNA"/>
</dbReference>
<gene>
    <name evidence="3" type="primary">aflV_2</name>
    <name evidence="3" type="ORF">DIS24_g9841</name>
</gene>
<dbReference type="PANTHER" id="PTHR24305:SF96">
    <property type="entry name" value="CYTOCHROME P450 MONOOXYGENASE STCB-RELATED"/>
    <property type="match status" value="1"/>
</dbReference>